<accession>A0ABZ3H9Z1</accession>
<dbReference type="Proteomes" id="UP001447842">
    <property type="component" value="Chromosome"/>
</dbReference>
<gene>
    <name evidence="2" type="ORF">WCY31_00125</name>
</gene>
<dbReference type="InterPro" id="IPR005122">
    <property type="entry name" value="Uracil-DNA_glycosylase-like"/>
</dbReference>
<dbReference type="SUPFAM" id="SSF52141">
    <property type="entry name" value="Uracil-DNA glycosylase-like"/>
    <property type="match status" value="1"/>
</dbReference>
<protein>
    <submittedName>
        <fullName evidence="2">Uracil-DNA glycosylase</fullName>
    </submittedName>
</protein>
<proteinExistence type="predicted"/>
<dbReference type="RefSeq" id="WP_345972712.1">
    <property type="nucleotide sequence ID" value="NZ_CP147920.1"/>
</dbReference>
<name>A0ABZ3H9Z1_9BACT</name>
<dbReference type="CDD" id="cd10035">
    <property type="entry name" value="UDG_like"/>
    <property type="match status" value="1"/>
</dbReference>
<dbReference type="Pfam" id="PF03167">
    <property type="entry name" value="UDG"/>
    <property type="match status" value="1"/>
</dbReference>
<keyword evidence="3" id="KW-1185">Reference proteome</keyword>
<evidence type="ECO:0000259" key="1">
    <source>
        <dbReference type="Pfam" id="PF03167"/>
    </source>
</evidence>
<dbReference type="Gene3D" id="3.40.470.10">
    <property type="entry name" value="Uracil-DNA glycosylase-like domain"/>
    <property type="match status" value="1"/>
</dbReference>
<evidence type="ECO:0000313" key="2">
    <source>
        <dbReference type="EMBL" id="XAU15124.1"/>
    </source>
</evidence>
<feature type="domain" description="Uracil-DNA glycosylase-like" evidence="1">
    <location>
        <begin position="54"/>
        <end position="191"/>
    </location>
</feature>
<sequence>MSAAVKIDTDIKRFGKHLQDAVVGADAANFYAAKRTNTQRHNLQCYLQQMRALQPTLLLVGEAPGYNGCRLTGIPFSSEALVAEGVLEGTLFTARHGYRVSKEPYTREQSAGIVWEVLQKHRTAALCWNAFCFHPHSRGDPDSNRKPTSKEIDNAAPFLRRLLALFPSVVTVVAVGNSAEEALKRLQIPHTKVRHPARGGKPAFTAGMEAVLSCR</sequence>
<dbReference type="InterPro" id="IPR036895">
    <property type="entry name" value="Uracil-DNA_glycosylase-like_sf"/>
</dbReference>
<evidence type="ECO:0000313" key="3">
    <source>
        <dbReference type="Proteomes" id="UP001447842"/>
    </source>
</evidence>
<organism evidence="2 3">
    <name type="scientific">Sulfurimonas diazotrophicus</name>
    <dbReference type="NCBI Taxonomy" id="3131939"/>
    <lineage>
        <taxon>Bacteria</taxon>
        <taxon>Pseudomonadati</taxon>
        <taxon>Campylobacterota</taxon>
        <taxon>Epsilonproteobacteria</taxon>
        <taxon>Campylobacterales</taxon>
        <taxon>Sulfurimonadaceae</taxon>
        <taxon>Sulfurimonas</taxon>
    </lineage>
</organism>
<dbReference type="EMBL" id="CP147920">
    <property type="protein sequence ID" value="XAU15124.1"/>
    <property type="molecule type" value="Genomic_DNA"/>
</dbReference>
<reference evidence="2 3" key="1">
    <citation type="submission" date="2024-03" db="EMBL/GenBank/DDBJ databases">
        <title>Sulfurimonas sp. HSL3-1.</title>
        <authorList>
            <person name="Wang S."/>
        </authorList>
    </citation>
    <scope>NUCLEOTIDE SEQUENCE [LARGE SCALE GENOMIC DNA]</scope>
    <source>
        <strain evidence="2 3">HSL3-1</strain>
    </source>
</reference>